<dbReference type="Proteomes" id="UP001060012">
    <property type="component" value="Chromosome"/>
</dbReference>
<feature type="domain" description="Solute-binding protein family 3/N-terminal" evidence="2">
    <location>
        <begin position="24"/>
        <end position="242"/>
    </location>
</feature>
<accession>A0ABY5E4X1</accession>
<organism evidence="3 4">
    <name type="scientific">Arcobacter roscoffensis</name>
    <dbReference type="NCBI Taxonomy" id="2961520"/>
    <lineage>
        <taxon>Bacteria</taxon>
        <taxon>Pseudomonadati</taxon>
        <taxon>Campylobacterota</taxon>
        <taxon>Epsilonproteobacteria</taxon>
        <taxon>Campylobacterales</taxon>
        <taxon>Arcobacteraceae</taxon>
        <taxon>Arcobacter</taxon>
    </lineage>
</organism>
<sequence>MLNKPIQIIILCFITLLPISAKEQIIIPTDDWPPFRITQNNTYSGIDFDLWKELAKRLNTQTEFKYYPWARSLANMKNGTVDMMSGIAIKKERQKYIKYSSVPYYSCSPVFYTQKGLGKTIKNYKDLKPHLIGYVNNSIYFKKFDNDKTLKKRAVTNEKQLLKMLALKRIKVIIGTDCQADYEIKKSGFQNMVEKTDYRPAKKLDLYIAISKKSAFINRMDEINQALKDIIHEGKIKEFASKYYK</sequence>
<dbReference type="PANTHER" id="PTHR35936:SF25">
    <property type="entry name" value="ABC TRANSPORTER SUBSTRATE-BINDING PROTEIN"/>
    <property type="match status" value="1"/>
</dbReference>
<evidence type="ECO:0000256" key="1">
    <source>
        <dbReference type="ARBA" id="ARBA00022729"/>
    </source>
</evidence>
<evidence type="ECO:0000313" key="4">
    <source>
        <dbReference type="Proteomes" id="UP001060012"/>
    </source>
</evidence>
<dbReference type="Pfam" id="PF00497">
    <property type="entry name" value="SBP_bac_3"/>
    <property type="match status" value="1"/>
</dbReference>
<evidence type="ECO:0000313" key="3">
    <source>
        <dbReference type="EMBL" id="UTJ07204.1"/>
    </source>
</evidence>
<reference evidence="3" key="1">
    <citation type="submission" date="2022-07" db="EMBL/GenBank/DDBJ databases">
        <title>Arcobacter roscoffensis sp. nov., a marine bacterium isolated from coastal seawater collected from Roscoff, France.</title>
        <authorList>
            <person name="Pascual J."/>
            <person name="Lepeaux C."/>
            <person name="Methner A."/>
            <person name="Overmann J."/>
        </authorList>
    </citation>
    <scope>NUCLEOTIDE SEQUENCE</scope>
    <source>
        <strain evidence="3">ARW1-2F2</strain>
    </source>
</reference>
<protein>
    <submittedName>
        <fullName evidence="3">Transporter substrate-binding domain-containing protein</fullName>
    </submittedName>
</protein>
<keyword evidence="1" id="KW-0732">Signal</keyword>
<dbReference type="PANTHER" id="PTHR35936">
    <property type="entry name" value="MEMBRANE-BOUND LYTIC MUREIN TRANSGLYCOSYLASE F"/>
    <property type="match status" value="1"/>
</dbReference>
<name>A0ABY5E4X1_9BACT</name>
<evidence type="ECO:0000259" key="2">
    <source>
        <dbReference type="SMART" id="SM00062"/>
    </source>
</evidence>
<gene>
    <name evidence="3" type="ORF">NJU99_03700</name>
</gene>
<dbReference type="SMART" id="SM00062">
    <property type="entry name" value="PBPb"/>
    <property type="match status" value="1"/>
</dbReference>
<dbReference type="EMBL" id="CP100595">
    <property type="protein sequence ID" value="UTJ07204.1"/>
    <property type="molecule type" value="Genomic_DNA"/>
</dbReference>
<dbReference type="Gene3D" id="3.40.190.10">
    <property type="entry name" value="Periplasmic binding protein-like II"/>
    <property type="match status" value="2"/>
</dbReference>
<keyword evidence="4" id="KW-1185">Reference proteome</keyword>
<proteinExistence type="predicted"/>
<dbReference type="RefSeq" id="WP_254577383.1">
    <property type="nucleotide sequence ID" value="NZ_CP100595.1"/>
</dbReference>
<dbReference type="InterPro" id="IPR001638">
    <property type="entry name" value="Solute-binding_3/MltF_N"/>
</dbReference>
<dbReference type="SUPFAM" id="SSF53850">
    <property type="entry name" value="Periplasmic binding protein-like II"/>
    <property type="match status" value="1"/>
</dbReference>